<evidence type="ECO:0000256" key="2">
    <source>
        <dbReference type="ARBA" id="ARBA00022801"/>
    </source>
</evidence>
<dbReference type="PANTHER" id="PTHR40841:SF2">
    <property type="entry name" value="SIDEROPHORE-DEGRADING ESTERASE (EUROFUNG)"/>
    <property type="match status" value="1"/>
</dbReference>
<dbReference type="SUPFAM" id="SSF53474">
    <property type="entry name" value="alpha/beta-Hydrolases"/>
    <property type="match status" value="1"/>
</dbReference>
<dbReference type="Gene3D" id="3.40.50.1820">
    <property type="entry name" value="alpha/beta hydrolase"/>
    <property type="match status" value="1"/>
</dbReference>
<dbReference type="Pfam" id="PF00756">
    <property type="entry name" value="Esterase"/>
    <property type="match status" value="1"/>
</dbReference>
<dbReference type="InterPro" id="IPR000801">
    <property type="entry name" value="Esterase-like"/>
</dbReference>
<organism evidence="3 4">
    <name type="scientific">Roseomonas haemaphysalidis</name>
    <dbReference type="NCBI Taxonomy" id="2768162"/>
    <lineage>
        <taxon>Bacteria</taxon>
        <taxon>Pseudomonadati</taxon>
        <taxon>Pseudomonadota</taxon>
        <taxon>Alphaproteobacteria</taxon>
        <taxon>Acetobacterales</taxon>
        <taxon>Roseomonadaceae</taxon>
        <taxon>Roseomonas</taxon>
    </lineage>
</organism>
<dbReference type="GO" id="GO:0016787">
    <property type="term" value="F:hydrolase activity"/>
    <property type="evidence" value="ECO:0007669"/>
    <property type="project" value="UniProtKB-KW"/>
</dbReference>
<evidence type="ECO:0000256" key="1">
    <source>
        <dbReference type="ARBA" id="ARBA00005622"/>
    </source>
</evidence>
<gene>
    <name evidence="3" type="ORF">IAI61_18020</name>
</gene>
<accession>A0ABS3KWE3</accession>
<keyword evidence="2 3" id="KW-0378">Hydrolase</keyword>
<dbReference type="EMBL" id="JACTNG010000011">
    <property type="protein sequence ID" value="MBO1080943.1"/>
    <property type="molecule type" value="Genomic_DNA"/>
</dbReference>
<keyword evidence="4" id="KW-1185">Reference proteome</keyword>
<protein>
    <submittedName>
        <fullName evidence="3">Alpha/beta hydrolase</fullName>
    </submittedName>
</protein>
<comment type="caution">
    <text evidence="3">The sequence shown here is derived from an EMBL/GenBank/DDBJ whole genome shotgun (WGS) entry which is preliminary data.</text>
</comment>
<proteinExistence type="inferred from homology"/>
<sequence>MPPVTLPGTEEHVLHTPAGEYRLWLAIPAAPPPPGGHPVITLLDANAGFGLVTDIARASALRAGVTGIPPAVVAGLAYPGDAPFHRARRMLDYTPGPPAAEPAPHPTGGRDAFLAALRGPVAGRIAERCAVDPARRVLVGHSLAGFLALDILAHDAEAFAGFVAISPSVWWNPARLAFARRPAPPRVAIAVGQYEQGLTPWETPSAATADRRERRAMVDHARDAAVRLEGAGYPVQFHCAEGETHGSVMAVALGRALRFVMGS</sequence>
<dbReference type="PANTHER" id="PTHR40841">
    <property type="entry name" value="SIDEROPHORE TRIACETYLFUSARININE C ESTERASE"/>
    <property type="match status" value="1"/>
</dbReference>
<dbReference type="Proteomes" id="UP001518989">
    <property type="component" value="Unassembled WGS sequence"/>
</dbReference>
<evidence type="ECO:0000313" key="3">
    <source>
        <dbReference type="EMBL" id="MBO1080943.1"/>
    </source>
</evidence>
<dbReference type="InterPro" id="IPR052558">
    <property type="entry name" value="Siderophore_Hydrolase_D"/>
</dbReference>
<name>A0ABS3KWE3_9PROT</name>
<dbReference type="InterPro" id="IPR029058">
    <property type="entry name" value="AB_hydrolase_fold"/>
</dbReference>
<comment type="similarity">
    <text evidence="1">Belongs to the esterase D family.</text>
</comment>
<reference evidence="3 4" key="1">
    <citation type="submission" date="2020-09" db="EMBL/GenBank/DDBJ databases">
        <title>Roseomonas.</title>
        <authorList>
            <person name="Zhu W."/>
        </authorList>
    </citation>
    <scope>NUCLEOTIDE SEQUENCE [LARGE SCALE GENOMIC DNA]</scope>
    <source>
        <strain evidence="3 4">573</strain>
    </source>
</reference>
<evidence type="ECO:0000313" key="4">
    <source>
        <dbReference type="Proteomes" id="UP001518989"/>
    </source>
</evidence>